<reference evidence="3 4" key="2">
    <citation type="submission" date="2020-02" db="EMBL/GenBank/DDBJ databases">
        <title>Genome sequences of Thiorhodococcus mannitoliphagus and Thiorhodococcus minor, purple sulfur photosynthetic bacteria in the gammaproteobacterial family, Chromatiaceae.</title>
        <authorList>
            <person name="Aviles F.A."/>
            <person name="Meyer T.E."/>
            <person name="Kyndt J.A."/>
        </authorList>
    </citation>
    <scope>NUCLEOTIDE SEQUENCE [LARGE SCALE GENOMIC DNA]</scope>
    <source>
        <strain evidence="3 4">DSM 18266</strain>
    </source>
</reference>
<keyword evidence="4" id="KW-1185">Reference proteome</keyword>
<evidence type="ECO:0000256" key="1">
    <source>
        <dbReference type="SAM" id="MobiDB-lite"/>
    </source>
</evidence>
<gene>
    <name evidence="3" type="ORF">G3480_09835</name>
</gene>
<reference evidence="4" key="1">
    <citation type="journal article" date="2020" name="Microbiol. Resour. Announc.">
        <title>Draft Genome Sequences of Thiorhodococcus mannitoliphagus and Thiorhodococcus minor, Purple Sulfur Photosynthetic Bacteria in the Gammaproteobacterial Family Chromatiaceae.</title>
        <authorList>
            <person name="Aviles F.A."/>
            <person name="Meyer T.E."/>
            <person name="Kyndt J.A."/>
        </authorList>
    </citation>
    <scope>NUCLEOTIDE SEQUENCE [LARGE SCALE GENOMIC DNA]</scope>
    <source>
        <strain evidence="4">DSM 18266</strain>
    </source>
</reference>
<dbReference type="EMBL" id="JAAIJR010000032">
    <property type="protein sequence ID" value="NEX20604.1"/>
    <property type="molecule type" value="Genomic_DNA"/>
</dbReference>
<evidence type="ECO:0000313" key="4">
    <source>
        <dbReference type="Proteomes" id="UP000471640"/>
    </source>
</evidence>
<feature type="chain" id="PRO_5026919285" description="DUF4412 domain-containing protein" evidence="2">
    <location>
        <begin position="24"/>
        <end position="255"/>
    </location>
</feature>
<sequence length="255" mass="28305">MRIHKRLQLAAVLGAALTVSAQAEIAGVEFSADMVSRGPDGESTTGKMFVGDDRMRVEMSQQGLEMVRITDQEKGMEWILFPEQKGYMERPIPADSKTEAPMSPPSAETSPCEGVPGLTCRKVGQEEVAGRPAIKWEMVVERDGQSATGVQWIDVERGLPLKYQMPNGQAMELAMLGSETIGGRSVEKWQMTTTVPDKQPVQTFQWYDPELKLSVREEFPGGFVRELDNIQIGSQPDGLFQVPADYTKMEQPPQR</sequence>
<evidence type="ECO:0000313" key="3">
    <source>
        <dbReference type="EMBL" id="NEX20604.1"/>
    </source>
</evidence>
<dbReference type="Proteomes" id="UP000471640">
    <property type="component" value="Unassembled WGS sequence"/>
</dbReference>
<keyword evidence="2" id="KW-0732">Signal</keyword>
<comment type="caution">
    <text evidence="3">The sequence shown here is derived from an EMBL/GenBank/DDBJ whole genome shotgun (WGS) entry which is preliminary data.</text>
</comment>
<dbReference type="RefSeq" id="WP_164653713.1">
    <property type="nucleotide sequence ID" value="NZ_JAAIJR010000032.1"/>
</dbReference>
<feature type="signal peptide" evidence="2">
    <location>
        <begin position="1"/>
        <end position="23"/>
    </location>
</feature>
<evidence type="ECO:0008006" key="5">
    <source>
        <dbReference type="Google" id="ProtNLM"/>
    </source>
</evidence>
<evidence type="ECO:0000256" key="2">
    <source>
        <dbReference type="SAM" id="SignalP"/>
    </source>
</evidence>
<dbReference type="Gene3D" id="2.50.20.10">
    <property type="entry name" value="Lipoprotein localisation LolA/LolB/LppX"/>
    <property type="match status" value="1"/>
</dbReference>
<dbReference type="AlphaFoldDB" id="A0A6P1DY13"/>
<feature type="region of interest" description="Disordered" evidence="1">
    <location>
        <begin position="91"/>
        <end position="115"/>
    </location>
</feature>
<organism evidence="3 4">
    <name type="scientific">Thiorhodococcus mannitoliphagus</name>
    <dbReference type="NCBI Taxonomy" id="329406"/>
    <lineage>
        <taxon>Bacteria</taxon>
        <taxon>Pseudomonadati</taxon>
        <taxon>Pseudomonadota</taxon>
        <taxon>Gammaproteobacteria</taxon>
        <taxon>Chromatiales</taxon>
        <taxon>Chromatiaceae</taxon>
        <taxon>Thiorhodococcus</taxon>
    </lineage>
</organism>
<name>A0A6P1DY13_9GAMM</name>
<proteinExistence type="predicted"/>
<protein>
    <recommendedName>
        <fullName evidence="5">DUF4412 domain-containing protein</fullName>
    </recommendedName>
</protein>
<accession>A0A6P1DY13</accession>